<accession>A0A176RVS8</accession>
<keyword evidence="5" id="KW-1185">Reference proteome</keyword>
<dbReference type="InterPro" id="IPR028082">
    <property type="entry name" value="Peripla_BP_I"/>
</dbReference>
<evidence type="ECO:0000256" key="2">
    <source>
        <dbReference type="ARBA" id="ARBA00022729"/>
    </source>
</evidence>
<comment type="similarity">
    <text evidence="1">Belongs to the leucine-binding protein family.</text>
</comment>
<dbReference type="InterPro" id="IPR028974">
    <property type="entry name" value="TSP_type-3_rpt"/>
</dbReference>
<feature type="domain" description="Leucine-binding protein" evidence="3">
    <location>
        <begin position="13"/>
        <end position="333"/>
    </location>
</feature>
<name>A0A176RVS8_9GAMM</name>
<dbReference type="Gene3D" id="3.40.50.2300">
    <property type="match status" value="2"/>
</dbReference>
<dbReference type="AlphaFoldDB" id="A0A176RVS8"/>
<reference evidence="4 5" key="1">
    <citation type="submission" date="2016-05" db="EMBL/GenBank/DDBJ databases">
        <title>Single-cell genome of chain-forming Candidatus Thiomargarita nelsonii and comparison to other large sulfur-oxidizing bacteria.</title>
        <authorList>
            <person name="Winkel M."/>
            <person name="Salman V."/>
            <person name="Woyke T."/>
            <person name="Schulz-Vogt H."/>
            <person name="Richter M."/>
            <person name="Flood B."/>
            <person name="Bailey J."/>
            <person name="Amann R."/>
            <person name="Mussmann M."/>
        </authorList>
    </citation>
    <scope>NUCLEOTIDE SEQUENCE [LARGE SCALE GENOMIC DNA]</scope>
    <source>
        <strain evidence="4 5">THI036</strain>
    </source>
</reference>
<dbReference type="GO" id="GO:0005509">
    <property type="term" value="F:calcium ion binding"/>
    <property type="evidence" value="ECO:0007669"/>
    <property type="project" value="InterPro"/>
</dbReference>
<comment type="caution">
    <text evidence="4">The sequence shown here is derived from an EMBL/GenBank/DDBJ whole genome shotgun (WGS) entry which is preliminary data.</text>
</comment>
<dbReference type="CDD" id="cd06344">
    <property type="entry name" value="PBP1_ABC_HAAT-like"/>
    <property type="match status" value="1"/>
</dbReference>
<dbReference type="InterPro" id="IPR028081">
    <property type="entry name" value="Leu-bd"/>
</dbReference>
<dbReference type="Gene3D" id="4.10.1080.10">
    <property type="entry name" value="TSP type-3 repeat"/>
    <property type="match status" value="2"/>
</dbReference>
<evidence type="ECO:0000313" key="5">
    <source>
        <dbReference type="Proteomes" id="UP000076962"/>
    </source>
</evidence>
<protein>
    <submittedName>
        <fullName evidence="4">Extracellular ligand-binding receptor</fullName>
    </submittedName>
</protein>
<dbReference type="PANTHER" id="PTHR47151:SF2">
    <property type="entry name" value="AMINO ACID BINDING PROTEIN"/>
    <property type="match status" value="1"/>
</dbReference>
<evidence type="ECO:0000256" key="1">
    <source>
        <dbReference type="ARBA" id="ARBA00010062"/>
    </source>
</evidence>
<dbReference type="Proteomes" id="UP000076962">
    <property type="component" value="Unassembled WGS sequence"/>
</dbReference>
<dbReference type="Pfam" id="PF02412">
    <property type="entry name" value="TSP_3"/>
    <property type="match status" value="4"/>
</dbReference>
<organism evidence="4 5">
    <name type="scientific">Candidatus Thiomargarita nelsonii</name>
    <dbReference type="NCBI Taxonomy" id="1003181"/>
    <lineage>
        <taxon>Bacteria</taxon>
        <taxon>Pseudomonadati</taxon>
        <taxon>Pseudomonadota</taxon>
        <taxon>Gammaproteobacteria</taxon>
        <taxon>Thiotrichales</taxon>
        <taxon>Thiotrichaceae</taxon>
        <taxon>Thiomargarita</taxon>
    </lineage>
</organism>
<dbReference type="Pfam" id="PF13458">
    <property type="entry name" value="Peripla_BP_6"/>
    <property type="match status" value="1"/>
</dbReference>
<feature type="non-terminal residue" evidence="4">
    <location>
        <position position="637"/>
    </location>
</feature>
<dbReference type="GO" id="GO:0007155">
    <property type="term" value="P:cell adhesion"/>
    <property type="evidence" value="ECO:0007669"/>
    <property type="project" value="InterPro"/>
</dbReference>
<keyword evidence="2" id="KW-0732">Signal</keyword>
<dbReference type="EMBL" id="LUTY01002652">
    <property type="protein sequence ID" value="OAD19818.1"/>
    <property type="molecule type" value="Genomic_DNA"/>
</dbReference>
<dbReference type="SUPFAM" id="SSF103647">
    <property type="entry name" value="TSP type-3 repeat"/>
    <property type="match status" value="2"/>
</dbReference>
<evidence type="ECO:0000313" key="4">
    <source>
        <dbReference type="EMBL" id="OAD19818.1"/>
    </source>
</evidence>
<evidence type="ECO:0000259" key="3">
    <source>
        <dbReference type="Pfam" id="PF13458"/>
    </source>
</evidence>
<dbReference type="InterPro" id="IPR003367">
    <property type="entry name" value="Thrombospondin_3-like_rpt"/>
</dbReference>
<sequence>MIGVAWPDKEHNFVKGALLAAKEINDKGGILNKPLQLLINDEEQAILNSSLKLRQAQHIGIEVANSYANNPSVIAVIGHRFSKLAIPASIVYQNHGIVFLAPTSTNLNLTSHNFNYIFRMYPNNEEMGEQLAAYCHKLGYKKMVILYDRGSYGLELANSFLFNAEKSGIEMVIRRSFFGNRSDFTDIMVELRGADKFEAIFVSTGGATASKIYQESRDMNIMVPFVGGEALDSEKFWNLIKEWEISDQFAKSIAPTLFKESDPFTQTFINKFKQEYGESAKPERYAAFGYDAIKILEHAIKRSQSTVPIKIAETLRYMPPCQGVTGQYHFQKTGDIRKKNLYFKMFRQGKFEYGNLEAQSTTTPDVWVCGNVDKDKDAIPNDRDRCPHNTPQEISKGVYHQGALRGCPVDTDEDSYHNYRDDCPNTQPHEFEKGIDSRGCPTDSDNDAVPDYRDNCPNNNRLEIRKGVDSRGCPADTDKDTISDYEDVCFDNSPSELSKGIYQQGDYIGCPIDSDNDGVADYRDNCPNNQADEIIKGITPRGCPIDRDHDGVFDYQDDCPNNAHIELRKGVDSHGCPVDADQDNVFDYQDVCLNNSLEEMSQGVFQQGAQMGCPIDSDQDRVPDYRDNCPENSLIEI</sequence>
<dbReference type="PANTHER" id="PTHR47151">
    <property type="entry name" value="LEU/ILE/VAL-BINDING ABC TRANSPORTER SUBUNIT"/>
    <property type="match status" value="1"/>
</dbReference>
<keyword evidence="4" id="KW-0675">Receptor</keyword>
<dbReference type="SUPFAM" id="SSF53822">
    <property type="entry name" value="Periplasmic binding protein-like I"/>
    <property type="match status" value="1"/>
</dbReference>
<gene>
    <name evidence="4" type="ORF">THIOM_004521</name>
</gene>
<proteinExistence type="inferred from homology"/>